<evidence type="ECO:0000313" key="2">
    <source>
        <dbReference type="EMBL" id="CAD1833398.1"/>
    </source>
</evidence>
<sequence length="99" mass="10404">MAPPESDGRRPAQAYKEKGDGGAQRGGEGGEEVKRRAALRRGALRRKLHVHASRPLTDDDDGGDGDGDDDGLLAKAVFGEPPCPATAPWLPPTALFCKA</sequence>
<feature type="compositionally biased region" description="Basic residues" evidence="1">
    <location>
        <begin position="36"/>
        <end position="52"/>
    </location>
</feature>
<proteinExistence type="predicted"/>
<feature type="region of interest" description="Disordered" evidence="1">
    <location>
        <begin position="1"/>
        <end position="89"/>
    </location>
</feature>
<gene>
    <name evidence="2" type="ORF">CB5_LOCUS16609</name>
</gene>
<dbReference type="EMBL" id="LR862151">
    <property type="protein sequence ID" value="CAD1833398.1"/>
    <property type="molecule type" value="Genomic_DNA"/>
</dbReference>
<organism evidence="2">
    <name type="scientific">Ananas comosus var. bracteatus</name>
    <name type="common">red pineapple</name>
    <dbReference type="NCBI Taxonomy" id="296719"/>
    <lineage>
        <taxon>Eukaryota</taxon>
        <taxon>Viridiplantae</taxon>
        <taxon>Streptophyta</taxon>
        <taxon>Embryophyta</taxon>
        <taxon>Tracheophyta</taxon>
        <taxon>Spermatophyta</taxon>
        <taxon>Magnoliopsida</taxon>
        <taxon>Liliopsida</taxon>
        <taxon>Poales</taxon>
        <taxon>Bromeliaceae</taxon>
        <taxon>Bromelioideae</taxon>
        <taxon>Ananas</taxon>
    </lineage>
</organism>
<reference evidence="2" key="1">
    <citation type="submission" date="2020-07" db="EMBL/GenBank/DDBJ databases">
        <authorList>
            <person name="Lin J."/>
        </authorList>
    </citation>
    <scope>NUCLEOTIDE SEQUENCE</scope>
</reference>
<dbReference type="AlphaFoldDB" id="A0A6V7PRT3"/>
<accession>A0A6V7PRT3</accession>
<feature type="compositionally biased region" description="Acidic residues" evidence="1">
    <location>
        <begin position="58"/>
        <end position="71"/>
    </location>
</feature>
<evidence type="ECO:0000256" key="1">
    <source>
        <dbReference type="SAM" id="MobiDB-lite"/>
    </source>
</evidence>
<feature type="compositionally biased region" description="Basic and acidic residues" evidence="1">
    <location>
        <begin position="1"/>
        <end position="20"/>
    </location>
</feature>
<protein>
    <submittedName>
        <fullName evidence="2">Uncharacterized protein</fullName>
    </submittedName>
</protein>
<name>A0A6V7PRT3_ANACO</name>